<accession>A0A3N0AY39</accession>
<keyword evidence="2" id="KW-1185">Reference proteome</keyword>
<evidence type="ECO:0000313" key="1">
    <source>
        <dbReference type="EMBL" id="RNL39266.1"/>
    </source>
</evidence>
<reference evidence="1 2" key="1">
    <citation type="journal article" date="2019" name="Microbiol. Resour. Announc.">
        <title>Draft Genome Sequences of Type Strains of Gordonibacter faecihominis, Paraeggerthella hongkongensis, Parvibacter caecicola,Slackia equolifaciens, Slackia faecicanis, and Slackia isoflavoniconvertens.</title>
        <authorList>
            <person name="Danylec N."/>
            <person name="Stoll D.A."/>
            <person name="Dotsch A."/>
            <person name="Huch M."/>
        </authorList>
    </citation>
    <scope>NUCLEOTIDE SEQUENCE [LARGE SCALE GENOMIC DNA]</scope>
    <source>
        <strain evidence="1 2">DSM 18785</strain>
    </source>
</reference>
<sequence length="130" mass="14452">MHTSEEAFESEAQAISILKQWALSSERDELEVGLLSDCLAARKDGTDFVPVPNYIWGLTSNDVVWELRGAGDGMAFYKYQFISNPLVRGEVGPLPYDVSETHLMAHIKASFVTRQIFGAASLARKMQDVL</sequence>
<dbReference type="RefSeq" id="WP_117283581.1">
    <property type="nucleotide sequence ID" value="NZ_JAMTCE010000016.1"/>
</dbReference>
<gene>
    <name evidence="1" type="ORF">DMP10_02450</name>
</gene>
<dbReference type="EMBL" id="QICA01000003">
    <property type="protein sequence ID" value="RNL39266.1"/>
    <property type="molecule type" value="Genomic_DNA"/>
</dbReference>
<dbReference type="Proteomes" id="UP000278327">
    <property type="component" value="Unassembled WGS sequence"/>
</dbReference>
<proteinExistence type="predicted"/>
<organism evidence="1 2">
    <name type="scientific">Adlercreutzia equolifaciens subsp. celatus DSM 18785</name>
    <dbReference type="NCBI Taxonomy" id="1121021"/>
    <lineage>
        <taxon>Bacteria</taxon>
        <taxon>Bacillati</taxon>
        <taxon>Actinomycetota</taxon>
        <taxon>Coriobacteriia</taxon>
        <taxon>Eggerthellales</taxon>
        <taxon>Eggerthellaceae</taxon>
        <taxon>Adlercreutzia</taxon>
    </lineage>
</organism>
<evidence type="ECO:0000313" key="2">
    <source>
        <dbReference type="Proteomes" id="UP000278327"/>
    </source>
</evidence>
<protein>
    <submittedName>
        <fullName evidence="1">Uncharacterized protein</fullName>
    </submittedName>
</protein>
<name>A0A3N0AY39_9ACTN</name>
<dbReference type="AlphaFoldDB" id="A0A3N0AY39"/>
<comment type="caution">
    <text evidence="1">The sequence shown here is derived from an EMBL/GenBank/DDBJ whole genome shotgun (WGS) entry which is preliminary data.</text>
</comment>